<keyword evidence="1" id="KW-1133">Transmembrane helix</keyword>
<protein>
    <submittedName>
        <fullName evidence="2">Uncharacterized protein</fullName>
    </submittedName>
</protein>
<evidence type="ECO:0000313" key="2">
    <source>
        <dbReference type="EMBL" id="MEE6716739.1"/>
    </source>
</evidence>
<sequence length="47" mass="5448">MSQKVTYTLSYLFMILVLLFFIVVAYHMGVLLYRTLPNVFIGNFGGR</sequence>
<dbReference type="EMBL" id="JAQSGK010000046">
    <property type="protein sequence ID" value="MEE6716739.1"/>
    <property type="molecule type" value="Genomic_DNA"/>
</dbReference>
<comment type="caution">
    <text evidence="2">The sequence shown here is derived from an EMBL/GenBank/DDBJ whole genome shotgun (WGS) entry which is preliminary data.</text>
</comment>
<dbReference type="RefSeq" id="WP_155827901.1">
    <property type="nucleotide sequence ID" value="NZ_BJTX01000039.1"/>
</dbReference>
<accession>A0ABU7T2A0</accession>
<organism evidence="2 3">
    <name type="scientific">Schleiferilactobacillus harbinensis</name>
    <dbReference type="NCBI Taxonomy" id="304207"/>
    <lineage>
        <taxon>Bacteria</taxon>
        <taxon>Bacillati</taxon>
        <taxon>Bacillota</taxon>
        <taxon>Bacilli</taxon>
        <taxon>Lactobacillales</taxon>
        <taxon>Lactobacillaceae</taxon>
        <taxon>Schleiferilactobacillus</taxon>
    </lineage>
</organism>
<name>A0ABU7T2A0_9LACO</name>
<keyword evidence="3" id="KW-1185">Reference proteome</keyword>
<reference evidence="2 3" key="1">
    <citation type="submission" date="2023-02" db="EMBL/GenBank/DDBJ databases">
        <title>The predominant lactic acid bacteria and yeasts involved in the spontaneous fermentation of millet during the production of the traditional porridge Hausa koko in Ghana.</title>
        <authorList>
            <person name="Atter A."/>
            <person name="Diaz M."/>
        </authorList>
    </citation>
    <scope>NUCLEOTIDE SEQUENCE [LARGE SCALE GENOMIC DNA]</scope>
    <source>
        <strain evidence="2 3">FI11640</strain>
    </source>
</reference>
<keyword evidence="1" id="KW-0812">Transmembrane</keyword>
<dbReference type="Proteomes" id="UP001330016">
    <property type="component" value="Unassembled WGS sequence"/>
</dbReference>
<proteinExistence type="predicted"/>
<evidence type="ECO:0000256" key="1">
    <source>
        <dbReference type="SAM" id="Phobius"/>
    </source>
</evidence>
<dbReference type="GeneID" id="78511436"/>
<gene>
    <name evidence="2" type="ORF">PS435_12845</name>
</gene>
<keyword evidence="1" id="KW-0472">Membrane</keyword>
<feature type="transmembrane region" description="Helical" evidence="1">
    <location>
        <begin position="12"/>
        <end position="33"/>
    </location>
</feature>
<evidence type="ECO:0000313" key="3">
    <source>
        <dbReference type="Proteomes" id="UP001330016"/>
    </source>
</evidence>